<comment type="caution">
    <text evidence="2">The sequence shown here is derived from an EMBL/GenBank/DDBJ whole genome shotgun (WGS) entry which is preliminary data.</text>
</comment>
<reference evidence="2 3" key="1">
    <citation type="submission" date="2019-08" db="EMBL/GenBank/DDBJ databases">
        <title>Actinomadura sp. nov. CYP1-5 isolated from mountain soil.</title>
        <authorList>
            <person name="Songsumanus A."/>
            <person name="Kuncharoen N."/>
            <person name="Kudo T."/>
            <person name="Yuki M."/>
            <person name="Igarashi Y."/>
            <person name="Tanasupawat S."/>
        </authorList>
    </citation>
    <scope>NUCLEOTIDE SEQUENCE [LARGE SCALE GENOMIC DNA]</scope>
    <source>
        <strain evidence="2 3">CYP1-5</strain>
    </source>
</reference>
<dbReference type="RefSeq" id="WP_148763807.1">
    <property type="nucleotide sequence ID" value="NZ_VSRQ01000006.1"/>
</dbReference>
<gene>
    <name evidence="2" type="ORF">FXF68_26505</name>
</gene>
<dbReference type="SUPFAM" id="SSF52540">
    <property type="entry name" value="P-loop containing nucleoside triphosphate hydrolases"/>
    <property type="match status" value="1"/>
</dbReference>
<dbReference type="InterPro" id="IPR003593">
    <property type="entry name" value="AAA+_ATPase"/>
</dbReference>
<dbReference type="InterPro" id="IPR018647">
    <property type="entry name" value="SLFN_3-like_DNA/RNA_helicase"/>
</dbReference>
<name>A0A5D3FCZ0_9ACTN</name>
<dbReference type="SMART" id="SM00382">
    <property type="entry name" value="AAA"/>
    <property type="match status" value="1"/>
</dbReference>
<accession>A0A5D3FCZ0</accession>
<protein>
    <submittedName>
        <fullName evidence="2">DUF2075 domain-containing protein</fullName>
    </submittedName>
</protein>
<proteinExistence type="predicted"/>
<feature type="domain" description="AAA+ ATPase" evidence="1">
    <location>
        <begin position="180"/>
        <end position="496"/>
    </location>
</feature>
<dbReference type="Pfam" id="PF09848">
    <property type="entry name" value="SLFN-g3_helicase"/>
    <property type="match status" value="1"/>
</dbReference>
<keyword evidence="3" id="KW-1185">Reference proteome</keyword>
<evidence type="ECO:0000313" key="3">
    <source>
        <dbReference type="Proteomes" id="UP000323505"/>
    </source>
</evidence>
<dbReference type="CDD" id="cd00009">
    <property type="entry name" value="AAA"/>
    <property type="match status" value="1"/>
</dbReference>
<sequence length="553" mass="61537">MVIAGVDPYTGGDAFVIVELKQWSNVDFYEDDETQVVWAPNRKPSAHPALQAESYRKQIAAYCQTVEDHPDAVKALVYLHYMPKHQADKLVGLAEEKKIGLFTQSDRSEFLRYLQGRFAPSSGAQAADRLLNSRIAPRPDLLEQARLTLKGRDGFILLDRQIEAYRAVFHAVDTAFRANSKSIVIISGGPGSGKSAIALELMAKLLSTGRRVCHATGSSAFTHTLRSYVAKGKDQAKLFTFTSDYAPKPQNDLDVLIVDEAHRSRSKTRVRWDPAKNSDRPQIESMINAARVPVFFLDENQAVTPGELGSVHAIKTYAQSLSIPFQHVNLTGQWRCGGSAAYDLWVRRLLALGDEEGAWDAQEQPVRWTGDPSFGLYLAQSPAQMENYLRTRLSEGWSARITAGFCWKWSAPREDKSLVPDVEIGNWMRPWNVRSDSRVGEAPPSKLWATKDGGFDQIGCIYTTQGLEFDWAGVIIGPDLVARRGRLSPQRAGNLDPKLGLTSPRIVPAEEFDRLVRNVYKVLLTRGLHGTVLYATDPETQEFLGTLIPPLEA</sequence>
<evidence type="ECO:0000313" key="2">
    <source>
        <dbReference type="EMBL" id="TYK45794.1"/>
    </source>
</evidence>
<dbReference type="Gene3D" id="3.40.50.300">
    <property type="entry name" value="P-loop containing nucleotide triphosphate hydrolases"/>
    <property type="match status" value="1"/>
</dbReference>
<evidence type="ECO:0000259" key="1">
    <source>
        <dbReference type="SMART" id="SM00382"/>
    </source>
</evidence>
<dbReference type="AlphaFoldDB" id="A0A5D3FCZ0"/>
<dbReference type="Proteomes" id="UP000323505">
    <property type="component" value="Unassembled WGS sequence"/>
</dbReference>
<organism evidence="2 3">
    <name type="scientific">Actinomadura decatromicini</name>
    <dbReference type="NCBI Taxonomy" id="2604572"/>
    <lineage>
        <taxon>Bacteria</taxon>
        <taxon>Bacillati</taxon>
        <taxon>Actinomycetota</taxon>
        <taxon>Actinomycetes</taxon>
        <taxon>Streptosporangiales</taxon>
        <taxon>Thermomonosporaceae</taxon>
        <taxon>Actinomadura</taxon>
    </lineage>
</organism>
<dbReference type="InterPro" id="IPR027417">
    <property type="entry name" value="P-loop_NTPase"/>
</dbReference>
<dbReference type="EMBL" id="VSRQ01000006">
    <property type="protein sequence ID" value="TYK45794.1"/>
    <property type="molecule type" value="Genomic_DNA"/>
</dbReference>